<protein>
    <recommendedName>
        <fullName evidence="9">Tyrosine recombinase XerC</fullName>
    </recommendedName>
</protein>
<keyword evidence="2 9" id="KW-0963">Cytoplasm</keyword>
<keyword evidence="5 9" id="KW-0229">DNA integration</keyword>
<dbReference type="Gene3D" id="1.10.150.130">
    <property type="match status" value="1"/>
</dbReference>
<dbReference type="GO" id="GO:0009037">
    <property type="term" value="F:tyrosine-based site-specific recombinase activity"/>
    <property type="evidence" value="ECO:0007669"/>
    <property type="project" value="UniProtKB-UniRule"/>
</dbReference>
<organism evidence="13 14">
    <name type="scientific">Tepidimonas fonticaldi</name>
    <dbReference type="NCBI Taxonomy" id="1101373"/>
    <lineage>
        <taxon>Bacteria</taxon>
        <taxon>Pseudomonadati</taxon>
        <taxon>Pseudomonadota</taxon>
        <taxon>Betaproteobacteria</taxon>
        <taxon>Burkholderiales</taxon>
        <taxon>Tepidimonas</taxon>
    </lineage>
</organism>
<feature type="domain" description="Core-binding (CB)" evidence="12">
    <location>
        <begin position="5"/>
        <end position="90"/>
    </location>
</feature>
<comment type="similarity">
    <text evidence="9">Belongs to the 'phage' integrase family. XerC subfamily.</text>
</comment>
<name>A0A554XM81_9BURK</name>
<keyword evidence="7 9" id="KW-0233">DNA recombination</keyword>
<dbReference type="RefSeq" id="WP_143968976.1">
    <property type="nucleotide sequence ID" value="NZ_VJOO01000012.1"/>
</dbReference>
<dbReference type="InterPro" id="IPR002104">
    <property type="entry name" value="Integrase_catalytic"/>
</dbReference>
<keyword evidence="6 9" id="KW-0238">DNA-binding</keyword>
<dbReference type="InterPro" id="IPR010998">
    <property type="entry name" value="Integrase_recombinase_N"/>
</dbReference>
<dbReference type="PANTHER" id="PTHR30349">
    <property type="entry name" value="PHAGE INTEGRASE-RELATED"/>
    <property type="match status" value="1"/>
</dbReference>
<dbReference type="InterPro" id="IPR011010">
    <property type="entry name" value="DNA_brk_join_enz"/>
</dbReference>
<feature type="active site" evidence="9">
    <location>
        <position position="289"/>
    </location>
</feature>
<dbReference type="Proteomes" id="UP000316388">
    <property type="component" value="Unassembled WGS sequence"/>
</dbReference>
<dbReference type="InterPro" id="IPR004107">
    <property type="entry name" value="Integrase_SAM-like_N"/>
</dbReference>
<keyword evidence="3 9" id="KW-0132">Cell division</keyword>
<dbReference type="InterPro" id="IPR023009">
    <property type="entry name" value="Tyrosine_recombinase_XerC/XerD"/>
</dbReference>
<evidence type="ECO:0000313" key="13">
    <source>
        <dbReference type="EMBL" id="TSE36928.1"/>
    </source>
</evidence>
<dbReference type="Pfam" id="PF00589">
    <property type="entry name" value="Phage_integrase"/>
    <property type="match status" value="1"/>
</dbReference>
<feature type="region of interest" description="Disordered" evidence="10">
    <location>
        <begin position="317"/>
        <end position="343"/>
    </location>
</feature>
<proteinExistence type="inferred from homology"/>
<dbReference type="InterPro" id="IPR013762">
    <property type="entry name" value="Integrase-like_cat_sf"/>
</dbReference>
<evidence type="ECO:0000256" key="3">
    <source>
        <dbReference type="ARBA" id="ARBA00022618"/>
    </source>
</evidence>
<feature type="active site" evidence="9">
    <location>
        <position position="193"/>
    </location>
</feature>
<dbReference type="GO" id="GO:0005737">
    <property type="term" value="C:cytoplasm"/>
    <property type="evidence" value="ECO:0007669"/>
    <property type="project" value="UniProtKB-SubCell"/>
</dbReference>
<dbReference type="Pfam" id="PF02899">
    <property type="entry name" value="Phage_int_SAM_1"/>
    <property type="match status" value="1"/>
</dbReference>
<dbReference type="GO" id="GO:0003677">
    <property type="term" value="F:DNA binding"/>
    <property type="evidence" value="ECO:0007669"/>
    <property type="project" value="UniProtKB-UniRule"/>
</dbReference>
<evidence type="ECO:0000256" key="5">
    <source>
        <dbReference type="ARBA" id="ARBA00022908"/>
    </source>
</evidence>
<dbReference type="GO" id="GO:0051301">
    <property type="term" value="P:cell division"/>
    <property type="evidence" value="ECO:0007669"/>
    <property type="project" value="UniProtKB-KW"/>
</dbReference>
<reference evidence="13 14" key="1">
    <citation type="submission" date="2019-07" db="EMBL/GenBank/DDBJ databases">
        <title>Tepidimonas fonticaldi AT-A2 draft genome.</title>
        <authorList>
            <person name="Da Costa M.S."/>
            <person name="Froufe H.J.C."/>
            <person name="Egas C."/>
            <person name="Albuquerque L."/>
        </authorList>
    </citation>
    <scope>NUCLEOTIDE SEQUENCE [LARGE SCALE GENOMIC DNA]</scope>
    <source>
        <strain evidence="13 14">AT-A2</strain>
    </source>
</reference>
<feature type="active site" evidence="9">
    <location>
        <position position="162"/>
    </location>
</feature>
<dbReference type="GO" id="GO:0006313">
    <property type="term" value="P:DNA transposition"/>
    <property type="evidence" value="ECO:0007669"/>
    <property type="project" value="UniProtKB-UniRule"/>
</dbReference>
<evidence type="ECO:0000259" key="12">
    <source>
        <dbReference type="PROSITE" id="PS51900"/>
    </source>
</evidence>
<feature type="active site" description="O-(3'-phospho-DNA)-tyrosine intermediate" evidence="9">
    <location>
        <position position="298"/>
    </location>
</feature>
<comment type="subcellular location">
    <subcellularLocation>
        <location evidence="1 9">Cytoplasm</location>
    </subcellularLocation>
</comment>
<accession>A0A554XM81</accession>
<dbReference type="EMBL" id="VJOO01000012">
    <property type="protein sequence ID" value="TSE36928.1"/>
    <property type="molecule type" value="Genomic_DNA"/>
</dbReference>
<dbReference type="PROSITE" id="PS51898">
    <property type="entry name" value="TYR_RECOMBINASE"/>
    <property type="match status" value="1"/>
</dbReference>
<comment type="subunit">
    <text evidence="9">Forms a cyclic heterotetrameric complex composed of two molecules of XerC and two molecules of XerD.</text>
</comment>
<evidence type="ECO:0000256" key="10">
    <source>
        <dbReference type="SAM" id="MobiDB-lite"/>
    </source>
</evidence>
<comment type="function">
    <text evidence="9">Site-specific tyrosine recombinase, which acts by catalyzing the cutting and rejoining of the recombining DNA molecules. The XerC-XerD complex is essential to convert dimers of the bacterial chromosome into monomers to permit their segregation at cell division. It also contributes to the segregational stability of plasmids.</text>
</comment>
<feature type="active site" evidence="9">
    <location>
        <position position="266"/>
    </location>
</feature>
<evidence type="ECO:0000256" key="8">
    <source>
        <dbReference type="ARBA" id="ARBA00023306"/>
    </source>
</evidence>
<evidence type="ECO:0000256" key="7">
    <source>
        <dbReference type="ARBA" id="ARBA00023172"/>
    </source>
</evidence>
<dbReference type="PANTHER" id="PTHR30349:SF81">
    <property type="entry name" value="TYROSINE RECOMBINASE XERC"/>
    <property type="match status" value="1"/>
</dbReference>
<dbReference type="HAMAP" id="MF_01808">
    <property type="entry name" value="Recomb_XerC_XerD"/>
    <property type="match status" value="1"/>
</dbReference>
<evidence type="ECO:0000256" key="6">
    <source>
        <dbReference type="ARBA" id="ARBA00023125"/>
    </source>
</evidence>
<dbReference type="InterPro" id="IPR044068">
    <property type="entry name" value="CB"/>
</dbReference>
<dbReference type="InterPro" id="IPR050090">
    <property type="entry name" value="Tyrosine_recombinase_XerCD"/>
</dbReference>
<feature type="domain" description="Tyr recombinase" evidence="11">
    <location>
        <begin position="111"/>
        <end position="311"/>
    </location>
</feature>
<dbReference type="Gene3D" id="1.10.443.10">
    <property type="entry name" value="Intergrase catalytic core"/>
    <property type="match status" value="1"/>
</dbReference>
<gene>
    <name evidence="13" type="primary">xerC_3</name>
    <name evidence="9" type="synonym">xerC</name>
    <name evidence="13" type="ORF">Tfont_01497</name>
</gene>
<keyword evidence="4 9" id="KW-0159">Chromosome partition</keyword>
<evidence type="ECO:0000256" key="2">
    <source>
        <dbReference type="ARBA" id="ARBA00022490"/>
    </source>
</evidence>
<comment type="caution">
    <text evidence="13">The sequence shown here is derived from an EMBL/GenBank/DDBJ whole genome shotgun (WGS) entry which is preliminary data.</text>
</comment>
<evidence type="ECO:0000256" key="4">
    <source>
        <dbReference type="ARBA" id="ARBA00022829"/>
    </source>
</evidence>
<keyword evidence="8 9" id="KW-0131">Cell cycle</keyword>
<feature type="active site" evidence="9">
    <location>
        <position position="263"/>
    </location>
</feature>
<evidence type="ECO:0000313" key="14">
    <source>
        <dbReference type="Proteomes" id="UP000316388"/>
    </source>
</evidence>
<evidence type="ECO:0000259" key="11">
    <source>
        <dbReference type="PROSITE" id="PS51898"/>
    </source>
</evidence>
<sequence>MDAATDDLALIADYLTHVRVEKRLAARTQALYAEHLHDLYHRAQAEGTGLKAVTPSQARRWVAQLHAAGRQPRGIALVVSSWRGFYDWLGRTGGIDRHPLQGVRPPKAGKPLPKALAVEEALRLAQGPGQAVSGDRAAEALAHAQRRGDRAMVELLYGSGLRLGELLGLDVQPGPHARGWVDAQAGEAHVCGKGGKWRTVPVGGPALAALADWLSVRAQLLRLPDEPALFVGARGERLTPQVARRRLAAWAAEAGVPVHVHPHMLRHSFASHVLQSSGDLRGVQELLGHASIASTQIYTRLDFQHLSRVYEAAHPRARRGAGDAAGPGAAESTPPAAAGNPDG</sequence>
<evidence type="ECO:0000256" key="1">
    <source>
        <dbReference type="ARBA" id="ARBA00004496"/>
    </source>
</evidence>
<dbReference type="PROSITE" id="PS51900">
    <property type="entry name" value="CB"/>
    <property type="match status" value="1"/>
</dbReference>
<dbReference type="GO" id="GO:0007059">
    <property type="term" value="P:chromosome segregation"/>
    <property type="evidence" value="ECO:0007669"/>
    <property type="project" value="UniProtKB-UniRule"/>
</dbReference>
<dbReference type="SUPFAM" id="SSF56349">
    <property type="entry name" value="DNA breaking-rejoining enzymes"/>
    <property type="match status" value="1"/>
</dbReference>
<evidence type="ECO:0000256" key="9">
    <source>
        <dbReference type="HAMAP-Rule" id="MF_01808"/>
    </source>
</evidence>
<dbReference type="AlphaFoldDB" id="A0A554XM81"/>